<organism evidence="3 4">
    <name type="scientific">Ottowia thiooxydans</name>
    <dbReference type="NCBI Taxonomy" id="219182"/>
    <lineage>
        <taxon>Bacteria</taxon>
        <taxon>Pseudomonadati</taxon>
        <taxon>Pseudomonadota</taxon>
        <taxon>Betaproteobacteria</taxon>
        <taxon>Burkholderiales</taxon>
        <taxon>Comamonadaceae</taxon>
        <taxon>Ottowia</taxon>
    </lineage>
</organism>
<evidence type="ECO:0000259" key="2">
    <source>
        <dbReference type="Pfam" id="PF03795"/>
    </source>
</evidence>
<reference evidence="3 4" key="1">
    <citation type="submission" date="2024-06" db="EMBL/GenBank/DDBJ databases">
        <title>Sorghum-associated microbial communities from plants grown in Nebraska, USA.</title>
        <authorList>
            <person name="Schachtman D."/>
        </authorList>
    </citation>
    <scope>NUCLEOTIDE SEQUENCE [LARGE SCALE GENOMIC DNA]</scope>
    <source>
        <strain evidence="3 4">2709</strain>
    </source>
</reference>
<accession>A0ABV2QGX5</accession>
<comment type="similarity">
    <text evidence="1">Belongs to the YciI family.</text>
</comment>
<gene>
    <name evidence="3" type="ORF">ABIE13_004929</name>
</gene>
<dbReference type="Pfam" id="PF03795">
    <property type="entry name" value="YCII"/>
    <property type="match status" value="1"/>
</dbReference>
<dbReference type="PANTHER" id="PTHR33606">
    <property type="entry name" value="PROTEIN YCII"/>
    <property type="match status" value="1"/>
</dbReference>
<dbReference type="Proteomes" id="UP001549320">
    <property type="component" value="Unassembled WGS sequence"/>
</dbReference>
<dbReference type="RefSeq" id="WP_354448211.1">
    <property type="nucleotide sequence ID" value="NZ_JBEPSH010000011.1"/>
</dbReference>
<dbReference type="SUPFAM" id="SSF54909">
    <property type="entry name" value="Dimeric alpha+beta barrel"/>
    <property type="match status" value="1"/>
</dbReference>
<proteinExistence type="inferred from homology"/>
<sequence>MAWLIRCTYRPGGAAERLGVRASHIRYMLEWLPQTVFGAAMLDETERTPKGMVVALNVTAREQAQHFIDHEPYFCAGLFEMVELTPLIQMTPPQTPDFLLRELQKSQ</sequence>
<dbReference type="InterPro" id="IPR011008">
    <property type="entry name" value="Dimeric_a/b-barrel"/>
</dbReference>
<dbReference type="InterPro" id="IPR051807">
    <property type="entry name" value="Sec-metab_biosynth-assoc"/>
</dbReference>
<name>A0ABV2QGX5_9BURK</name>
<evidence type="ECO:0000313" key="3">
    <source>
        <dbReference type="EMBL" id="MET4579792.1"/>
    </source>
</evidence>
<protein>
    <submittedName>
        <fullName evidence="3">Uncharacterized protein YciI</fullName>
    </submittedName>
</protein>
<dbReference type="PANTHER" id="PTHR33606:SF3">
    <property type="entry name" value="PROTEIN YCII"/>
    <property type="match status" value="1"/>
</dbReference>
<evidence type="ECO:0000256" key="1">
    <source>
        <dbReference type="ARBA" id="ARBA00007689"/>
    </source>
</evidence>
<evidence type="ECO:0000313" key="4">
    <source>
        <dbReference type="Proteomes" id="UP001549320"/>
    </source>
</evidence>
<dbReference type="InterPro" id="IPR005545">
    <property type="entry name" value="YCII"/>
</dbReference>
<dbReference type="Gene3D" id="3.30.70.1060">
    <property type="entry name" value="Dimeric alpha+beta barrel"/>
    <property type="match status" value="1"/>
</dbReference>
<dbReference type="EMBL" id="JBEPSH010000011">
    <property type="protein sequence ID" value="MET4579792.1"/>
    <property type="molecule type" value="Genomic_DNA"/>
</dbReference>
<comment type="caution">
    <text evidence="3">The sequence shown here is derived from an EMBL/GenBank/DDBJ whole genome shotgun (WGS) entry which is preliminary data.</text>
</comment>
<keyword evidence="4" id="KW-1185">Reference proteome</keyword>
<feature type="domain" description="YCII-related" evidence="2">
    <location>
        <begin position="1"/>
        <end position="86"/>
    </location>
</feature>